<accession>A0ACC6KWE1</accession>
<proteinExistence type="predicted"/>
<gene>
    <name evidence="1" type="ORF">J2X78_001943</name>
</gene>
<organism evidence="1 2">
    <name type="scientific">Pedobacter africanus</name>
    <dbReference type="NCBI Taxonomy" id="151894"/>
    <lineage>
        <taxon>Bacteria</taxon>
        <taxon>Pseudomonadati</taxon>
        <taxon>Bacteroidota</taxon>
        <taxon>Sphingobacteriia</taxon>
        <taxon>Sphingobacteriales</taxon>
        <taxon>Sphingobacteriaceae</taxon>
        <taxon>Pedobacter</taxon>
    </lineage>
</organism>
<protein>
    <submittedName>
        <fullName evidence="1">RNA polymerase sigma-70 factor (ECF subfamily)</fullName>
    </submittedName>
</protein>
<reference evidence="1" key="1">
    <citation type="submission" date="2023-07" db="EMBL/GenBank/DDBJ databases">
        <title>Sorghum-associated microbial communities from plants grown in Nebraska, USA.</title>
        <authorList>
            <person name="Schachtman D."/>
        </authorList>
    </citation>
    <scope>NUCLEOTIDE SEQUENCE</scope>
    <source>
        <strain evidence="1">2697</strain>
    </source>
</reference>
<evidence type="ECO:0000313" key="2">
    <source>
        <dbReference type="Proteomes" id="UP001246858"/>
    </source>
</evidence>
<dbReference type="Proteomes" id="UP001246858">
    <property type="component" value="Unassembled WGS sequence"/>
</dbReference>
<sequence length="198" mass="23504">MKEIVEDENYWIEAFQKREDRALAHFFDLHYKSLCYFAGRLVQNDAEAEDIVSGCFVKLWKSDREVKTVESIKAFLYIACRNACFDHLRKLKVRTVLQQEYYEQLETSDQTVLVKIIKTEVLDLLEKEIELLPEKCREVFRLFYFEHKKTTEIMASLMLNEKAVRYQKAKAIEMLKISLLKKGLKEGLYLALLLFLDQ</sequence>
<comment type="caution">
    <text evidence="1">The sequence shown here is derived from an EMBL/GenBank/DDBJ whole genome shotgun (WGS) entry which is preliminary data.</text>
</comment>
<dbReference type="EMBL" id="JAVDTF010000001">
    <property type="protein sequence ID" value="MDR6783391.1"/>
    <property type="molecule type" value="Genomic_DNA"/>
</dbReference>
<evidence type="ECO:0000313" key="1">
    <source>
        <dbReference type="EMBL" id="MDR6783391.1"/>
    </source>
</evidence>
<keyword evidence="2" id="KW-1185">Reference proteome</keyword>
<name>A0ACC6KWE1_9SPHI</name>